<keyword evidence="5" id="KW-0812">Transmembrane</keyword>
<dbReference type="SMART" id="SM00387">
    <property type="entry name" value="HATPase_c"/>
    <property type="match status" value="1"/>
</dbReference>
<dbReference type="AlphaFoldDB" id="A0A0M4DHD4"/>
<comment type="catalytic activity">
    <reaction evidence="1">
        <text>ATP + protein L-histidine = ADP + protein N-phospho-L-histidine.</text>
        <dbReference type="EC" id="2.7.13.3"/>
    </reaction>
</comment>
<keyword evidence="6 9" id="KW-0418">Kinase</keyword>
<accession>A0A0M4DHD4</accession>
<evidence type="ECO:0000256" key="5">
    <source>
        <dbReference type="ARBA" id="ARBA00022692"/>
    </source>
</evidence>
<name>A0A0M4DHD4_STRPR</name>
<dbReference type="PANTHER" id="PTHR45436:SF5">
    <property type="entry name" value="SENSOR HISTIDINE KINASE TRCS"/>
    <property type="match status" value="1"/>
</dbReference>
<dbReference type="Proteomes" id="UP000060513">
    <property type="component" value="Chromosome"/>
</dbReference>
<dbReference type="RefSeq" id="WP_234020368.1">
    <property type="nucleotide sequence ID" value="NZ_CP011340.1"/>
</dbReference>
<evidence type="ECO:0000313" key="9">
    <source>
        <dbReference type="EMBL" id="ALC20755.1"/>
    </source>
</evidence>
<feature type="domain" description="Histidine kinase" evidence="8">
    <location>
        <begin position="37"/>
        <end position="149"/>
    </location>
</feature>
<evidence type="ECO:0000256" key="3">
    <source>
        <dbReference type="ARBA" id="ARBA00022553"/>
    </source>
</evidence>
<dbReference type="Pfam" id="PF02518">
    <property type="entry name" value="HATPase_c"/>
    <property type="match status" value="1"/>
</dbReference>
<dbReference type="EMBL" id="CP011340">
    <property type="protein sequence ID" value="ALC20755.1"/>
    <property type="molecule type" value="Genomic_DNA"/>
</dbReference>
<evidence type="ECO:0000256" key="4">
    <source>
        <dbReference type="ARBA" id="ARBA00022679"/>
    </source>
</evidence>
<evidence type="ECO:0000256" key="1">
    <source>
        <dbReference type="ARBA" id="ARBA00000085"/>
    </source>
</evidence>
<protein>
    <recommendedName>
        <fullName evidence="2">histidine kinase</fullName>
        <ecNumber evidence="2">2.7.13.3</ecNumber>
    </recommendedName>
</protein>
<dbReference type="PATRIC" id="fig|38300.4.peg.2585"/>
<dbReference type="STRING" id="38300.SPRI_2449"/>
<keyword evidence="3" id="KW-0597">Phosphoprotein</keyword>
<evidence type="ECO:0000256" key="6">
    <source>
        <dbReference type="ARBA" id="ARBA00022777"/>
    </source>
</evidence>
<keyword evidence="7" id="KW-0472">Membrane</keyword>
<sequence length="158" mass="16614">MPLGRPAREALTARAADIAAKRLTVHDEIRTDTWTRGSPALLSRMVENLLDNAIVHNEEGGWIRISTDHDTAGARLVLTTGGHVLDQERVDRLTQPFERLGADRTGPEGSCGLGLSIVAAIVTAHGGRLTLLARPEGGLCVTAALPSTAGPEAGKAAR</sequence>
<evidence type="ECO:0000256" key="2">
    <source>
        <dbReference type="ARBA" id="ARBA00012438"/>
    </source>
</evidence>
<evidence type="ECO:0000313" key="10">
    <source>
        <dbReference type="Proteomes" id="UP000060513"/>
    </source>
</evidence>
<dbReference type="InterPro" id="IPR036890">
    <property type="entry name" value="HATPase_C_sf"/>
</dbReference>
<dbReference type="KEGG" id="spri:SPRI_2449"/>
<dbReference type="InterPro" id="IPR005467">
    <property type="entry name" value="His_kinase_dom"/>
</dbReference>
<gene>
    <name evidence="9" type="ORF">SPRI_2449</name>
</gene>
<proteinExistence type="predicted"/>
<organism evidence="9">
    <name type="scientific">Streptomyces pristinaespiralis</name>
    <dbReference type="NCBI Taxonomy" id="38300"/>
    <lineage>
        <taxon>Bacteria</taxon>
        <taxon>Bacillati</taxon>
        <taxon>Actinomycetota</taxon>
        <taxon>Actinomycetes</taxon>
        <taxon>Kitasatosporales</taxon>
        <taxon>Streptomycetaceae</taxon>
        <taxon>Streptomyces</taxon>
    </lineage>
</organism>
<dbReference type="GO" id="GO:0004673">
    <property type="term" value="F:protein histidine kinase activity"/>
    <property type="evidence" value="ECO:0007669"/>
    <property type="project" value="UniProtKB-EC"/>
</dbReference>
<evidence type="ECO:0000259" key="8">
    <source>
        <dbReference type="PROSITE" id="PS50109"/>
    </source>
</evidence>
<keyword evidence="7" id="KW-1133">Transmembrane helix</keyword>
<dbReference type="Gene3D" id="3.30.565.10">
    <property type="entry name" value="Histidine kinase-like ATPase, C-terminal domain"/>
    <property type="match status" value="1"/>
</dbReference>
<reference evidence="9 10" key="1">
    <citation type="submission" date="2015-08" db="EMBL/GenBank/DDBJ databases">
        <title>Genome sequence of the pristinamycin over-producing bacterium Streptomyces pristinaespiralis HCCB10218.</title>
        <authorList>
            <person name="Tian J."/>
            <person name="Yang J."/>
            <person name="Li L."/>
            <person name="Ruan L."/>
            <person name="Wei W."/>
            <person name="Zheng G."/>
            <person name="Wei Z."/>
            <person name="Yang S."/>
            <person name="Ge M."/>
            <person name="Jiang W."/>
            <person name="Lu Y."/>
        </authorList>
    </citation>
    <scope>NUCLEOTIDE SEQUENCE [LARGE SCALE GENOMIC DNA]</scope>
    <source>
        <strain evidence="9 10">HCCB 10218</strain>
    </source>
</reference>
<dbReference type="InterPro" id="IPR003594">
    <property type="entry name" value="HATPase_dom"/>
</dbReference>
<dbReference type="EC" id="2.7.13.3" evidence="2"/>
<dbReference type="CDD" id="cd00075">
    <property type="entry name" value="HATPase"/>
    <property type="match status" value="1"/>
</dbReference>
<dbReference type="PROSITE" id="PS50109">
    <property type="entry name" value="HIS_KIN"/>
    <property type="match status" value="1"/>
</dbReference>
<dbReference type="PANTHER" id="PTHR45436">
    <property type="entry name" value="SENSOR HISTIDINE KINASE YKOH"/>
    <property type="match status" value="1"/>
</dbReference>
<dbReference type="SUPFAM" id="SSF55874">
    <property type="entry name" value="ATPase domain of HSP90 chaperone/DNA topoisomerase II/histidine kinase"/>
    <property type="match status" value="1"/>
</dbReference>
<evidence type="ECO:0000256" key="7">
    <source>
        <dbReference type="ARBA" id="ARBA00022989"/>
    </source>
</evidence>
<dbReference type="InterPro" id="IPR050428">
    <property type="entry name" value="TCS_sensor_his_kinase"/>
</dbReference>
<dbReference type="GeneID" id="97238663"/>
<keyword evidence="4" id="KW-0808">Transferase</keyword>